<dbReference type="EMBL" id="JAAMPC010000004">
    <property type="protein sequence ID" value="KAG2317706.1"/>
    <property type="molecule type" value="Genomic_DNA"/>
</dbReference>
<protein>
    <submittedName>
        <fullName evidence="1">Uncharacterized protein</fullName>
    </submittedName>
</protein>
<evidence type="ECO:0000313" key="1">
    <source>
        <dbReference type="EMBL" id="KAG2317706.1"/>
    </source>
</evidence>
<accession>A0A8X7VU81</accession>
<dbReference type="Proteomes" id="UP000886595">
    <property type="component" value="Unassembled WGS sequence"/>
</dbReference>
<gene>
    <name evidence="1" type="ORF">Bca52824_020828</name>
</gene>
<comment type="caution">
    <text evidence="1">The sequence shown here is derived from an EMBL/GenBank/DDBJ whole genome shotgun (WGS) entry which is preliminary data.</text>
</comment>
<evidence type="ECO:0000313" key="2">
    <source>
        <dbReference type="Proteomes" id="UP000886595"/>
    </source>
</evidence>
<dbReference type="AlphaFoldDB" id="A0A8X7VU81"/>
<proteinExistence type="predicted"/>
<organism evidence="1 2">
    <name type="scientific">Brassica carinata</name>
    <name type="common">Ethiopian mustard</name>
    <name type="synonym">Abyssinian cabbage</name>
    <dbReference type="NCBI Taxonomy" id="52824"/>
    <lineage>
        <taxon>Eukaryota</taxon>
        <taxon>Viridiplantae</taxon>
        <taxon>Streptophyta</taxon>
        <taxon>Embryophyta</taxon>
        <taxon>Tracheophyta</taxon>
        <taxon>Spermatophyta</taxon>
        <taxon>Magnoliopsida</taxon>
        <taxon>eudicotyledons</taxon>
        <taxon>Gunneridae</taxon>
        <taxon>Pentapetalae</taxon>
        <taxon>rosids</taxon>
        <taxon>malvids</taxon>
        <taxon>Brassicales</taxon>
        <taxon>Brassicaceae</taxon>
        <taxon>Brassiceae</taxon>
        <taxon>Brassica</taxon>
    </lineage>
</organism>
<name>A0A8X7VU81_BRACI</name>
<keyword evidence="2" id="KW-1185">Reference proteome</keyword>
<sequence>MCNFYRGQTKAGYSLYDKQSKTESGSFKPEFQGNLVIVQELRLCSGKERRNIDESVVPKSELRDRPGEVTHAMYVRFVKGVKALIVLCIEFLDRDMYRRVVGEKKVGVGRRFGSSLGLNGTRGARDRFYKVVRVMV</sequence>
<reference evidence="1 2" key="1">
    <citation type="submission" date="2020-02" db="EMBL/GenBank/DDBJ databases">
        <authorList>
            <person name="Ma Q."/>
            <person name="Huang Y."/>
            <person name="Song X."/>
            <person name="Pei D."/>
        </authorList>
    </citation>
    <scope>NUCLEOTIDE SEQUENCE [LARGE SCALE GENOMIC DNA]</scope>
    <source>
        <strain evidence="1">Sxm20200214</strain>
        <tissue evidence="1">Leaf</tissue>
    </source>
</reference>